<reference evidence="3" key="1">
    <citation type="submission" date="2023-01" db="EMBL/GenBank/DDBJ databases">
        <title>Xenophilus mangrovi sp. nov., isolated from soil of Mangrove nature reserve.</title>
        <authorList>
            <person name="Xu S."/>
            <person name="Liu Z."/>
            <person name="Xu Y."/>
        </authorList>
    </citation>
    <scope>NUCLEOTIDE SEQUENCE</scope>
    <source>
        <strain evidence="3">YW8</strain>
    </source>
</reference>
<evidence type="ECO:0000313" key="4">
    <source>
        <dbReference type="Proteomes" id="UP001212602"/>
    </source>
</evidence>
<proteinExistence type="inferred from homology"/>
<dbReference type="InterPro" id="IPR051910">
    <property type="entry name" value="ComF/GntX_DNA_util-trans"/>
</dbReference>
<dbReference type="Pfam" id="PF00156">
    <property type="entry name" value="Pribosyltran"/>
    <property type="match status" value="1"/>
</dbReference>
<protein>
    <submittedName>
        <fullName evidence="3">ComF family protein</fullName>
    </submittedName>
</protein>
<dbReference type="PANTHER" id="PTHR47505:SF1">
    <property type="entry name" value="DNA UTILIZATION PROTEIN YHGH"/>
    <property type="match status" value="1"/>
</dbReference>
<dbReference type="InterPro" id="IPR000836">
    <property type="entry name" value="PRTase_dom"/>
</dbReference>
<feature type="domain" description="Phosphoribosyltransferase" evidence="2">
    <location>
        <begin position="110"/>
        <end position="237"/>
    </location>
</feature>
<dbReference type="AlphaFoldDB" id="A0AAE3N6I9"/>
<comment type="similarity">
    <text evidence="1">Belongs to the ComF/GntX family.</text>
</comment>
<name>A0AAE3N6I9_9BURK</name>
<evidence type="ECO:0000256" key="1">
    <source>
        <dbReference type="ARBA" id="ARBA00008007"/>
    </source>
</evidence>
<comment type="caution">
    <text evidence="3">The sequence shown here is derived from an EMBL/GenBank/DDBJ whole genome shotgun (WGS) entry which is preliminary data.</text>
</comment>
<gene>
    <name evidence="3" type="ORF">PGB34_10705</name>
</gene>
<keyword evidence="4" id="KW-1185">Reference proteome</keyword>
<dbReference type="SUPFAM" id="SSF53271">
    <property type="entry name" value="PRTase-like"/>
    <property type="match status" value="1"/>
</dbReference>
<accession>A0AAE3N6I9</accession>
<sequence>MSLLTAAHGLAQRACGWLGALPSQCAVCRAWPARALCEACVTRFAQPAPRCRTCALRVPPGVTQCGECLRHPPPLSLCLAACDYDWPWNDCIARFKFEGEAGWAAPLALLMRGMPLARQALDEAQRVLPMPLFRARLQARGFNQSLALARQLAPDRCDAALLLRLRDTPAQSGLRRAQRLHNLRGAFALAPLRAAEVRGQRLLLVDDVMTTGASLFSAAQVLRDAGAAQVTALVLARTA</sequence>
<organism evidence="3 4">
    <name type="scientific">Xenophilus arseniciresistens</name>
    <dbReference type="NCBI Taxonomy" id="1283306"/>
    <lineage>
        <taxon>Bacteria</taxon>
        <taxon>Pseudomonadati</taxon>
        <taxon>Pseudomonadota</taxon>
        <taxon>Betaproteobacteria</taxon>
        <taxon>Burkholderiales</taxon>
        <taxon>Comamonadaceae</taxon>
        <taxon>Xenophilus</taxon>
    </lineage>
</organism>
<dbReference type="InterPro" id="IPR029057">
    <property type="entry name" value="PRTase-like"/>
</dbReference>
<dbReference type="EMBL" id="JAQIPB010000003">
    <property type="protein sequence ID" value="MDA7416835.1"/>
    <property type="molecule type" value="Genomic_DNA"/>
</dbReference>
<evidence type="ECO:0000313" key="3">
    <source>
        <dbReference type="EMBL" id="MDA7416835.1"/>
    </source>
</evidence>
<dbReference type="CDD" id="cd06223">
    <property type="entry name" value="PRTases_typeI"/>
    <property type="match status" value="1"/>
</dbReference>
<dbReference type="Gene3D" id="3.40.50.2020">
    <property type="match status" value="1"/>
</dbReference>
<evidence type="ECO:0000259" key="2">
    <source>
        <dbReference type="Pfam" id="PF00156"/>
    </source>
</evidence>
<dbReference type="RefSeq" id="WP_271428062.1">
    <property type="nucleotide sequence ID" value="NZ_JAQIPB010000003.1"/>
</dbReference>
<dbReference type="PANTHER" id="PTHR47505">
    <property type="entry name" value="DNA UTILIZATION PROTEIN YHGH"/>
    <property type="match status" value="1"/>
</dbReference>
<dbReference type="Proteomes" id="UP001212602">
    <property type="component" value="Unassembled WGS sequence"/>
</dbReference>